<evidence type="ECO:0000256" key="3">
    <source>
        <dbReference type="ARBA" id="ARBA00022679"/>
    </source>
</evidence>
<dbReference type="Proteomes" id="UP000441585">
    <property type="component" value="Unassembled WGS sequence"/>
</dbReference>
<comment type="caution">
    <text evidence="6">The sequence shown here is derived from an EMBL/GenBank/DDBJ whole genome shotgun (WGS) entry which is preliminary data.</text>
</comment>
<accession>A0A6I2MID7</accession>
<evidence type="ECO:0000256" key="1">
    <source>
        <dbReference type="ARBA" id="ARBA00005189"/>
    </source>
</evidence>
<dbReference type="PANTHER" id="PTHR44307:SF2">
    <property type="entry name" value="PHOSPHOETHANOLAMINE METHYLTRANSFERASE ISOFORM X1"/>
    <property type="match status" value="1"/>
</dbReference>
<gene>
    <name evidence="6" type="ORF">GJU41_20120</name>
</gene>
<evidence type="ECO:0000256" key="4">
    <source>
        <dbReference type="ARBA" id="ARBA00025707"/>
    </source>
</evidence>
<dbReference type="PANTHER" id="PTHR44307">
    <property type="entry name" value="PHOSPHOETHANOLAMINE METHYLTRANSFERASE"/>
    <property type="match status" value="1"/>
</dbReference>
<dbReference type="InterPro" id="IPR029063">
    <property type="entry name" value="SAM-dependent_MTases_sf"/>
</dbReference>
<feature type="domain" description="Methyltransferase type 11" evidence="5">
    <location>
        <begin position="42"/>
        <end position="132"/>
    </location>
</feature>
<evidence type="ECO:0000313" key="6">
    <source>
        <dbReference type="EMBL" id="MRX56271.1"/>
    </source>
</evidence>
<dbReference type="Pfam" id="PF08241">
    <property type="entry name" value="Methyltransf_11"/>
    <property type="match status" value="1"/>
</dbReference>
<keyword evidence="7" id="KW-1185">Reference proteome</keyword>
<dbReference type="Gene3D" id="3.40.50.150">
    <property type="entry name" value="Vaccinia Virus protein VP39"/>
    <property type="match status" value="1"/>
</dbReference>
<name>A0A6I2MID7_9BACI</name>
<dbReference type="InterPro" id="IPR013216">
    <property type="entry name" value="Methyltransf_11"/>
</dbReference>
<evidence type="ECO:0000259" key="5">
    <source>
        <dbReference type="Pfam" id="PF08241"/>
    </source>
</evidence>
<dbReference type="SUPFAM" id="SSF53335">
    <property type="entry name" value="S-adenosyl-L-methionine-dependent methyltransferases"/>
    <property type="match status" value="1"/>
</dbReference>
<keyword evidence="2 6" id="KW-0489">Methyltransferase</keyword>
<sequence>MQMPGYLDLLAHLGVGGAHPGGFMLTKEITQLEMIPESASILDAGCGTGQTMQFLKSLNYNVTGLDIDPIMLLKAKNRLKEDTCLVQGSLEKLPFEDNQFDFIFCESVLSFTNTAQSLRELNRVLKDNGVLLSVEVTKADQPDRKLSEKIQSFYGFYHLFDEQEWKSAFKTAGFKKIEVRTENDYIIEEDEPTTDFDMSENLDSVYFDMLAEHEKLREDYHQAVQFRIFRCMR</sequence>
<dbReference type="GO" id="GO:0032259">
    <property type="term" value="P:methylation"/>
    <property type="evidence" value="ECO:0007669"/>
    <property type="project" value="UniProtKB-KW"/>
</dbReference>
<keyword evidence="3 6" id="KW-0808">Transferase</keyword>
<dbReference type="GO" id="GO:0008757">
    <property type="term" value="F:S-adenosylmethionine-dependent methyltransferase activity"/>
    <property type="evidence" value="ECO:0007669"/>
    <property type="project" value="InterPro"/>
</dbReference>
<reference evidence="6 7" key="1">
    <citation type="submission" date="2019-11" db="EMBL/GenBank/DDBJ databases">
        <title>Bacillus idriensis genome.</title>
        <authorList>
            <person name="Konopka E.N."/>
            <person name="Newman J.D."/>
        </authorList>
    </citation>
    <scope>NUCLEOTIDE SEQUENCE [LARGE SCALE GENOMIC DNA]</scope>
    <source>
        <strain evidence="6 7">DSM 19097</strain>
    </source>
</reference>
<dbReference type="EMBL" id="WKKF01000010">
    <property type="protein sequence ID" value="MRX56271.1"/>
    <property type="molecule type" value="Genomic_DNA"/>
</dbReference>
<comment type="pathway">
    <text evidence="4">Phospholipid metabolism.</text>
</comment>
<proteinExistence type="predicted"/>
<comment type="pathway">
    <text evidence="1">Lipid metabolism.</text>
</comment>
<protein>
    <submittedName>
        <fullName evidence="6">Methyltransferase domain-containing protein</fullName>
    </submittedName>
</protein>
<dbReference type="CDD" id="cd02440">
    <property type="entry name" value="AdoMet_MTases"/>
    <property type="match status" value="1"/>
</dbReference>
<evidence type="ECO:0000256" key="2">
    <source>
        <dbReference type="ARBA" id="ARBA00022603"/>
    </source>
</evidence>
<dbReference type="AlphaFoldDB" id="A0A6I2MID7"/>
<evidence type="ECO:0000313" key="7">
    <source>
        <dbReference type="Proteomes" id="UP000441585"/>
    </source>
</evidence>
<organism evidence="6 7">
    <name type="scientific">Metabacillus idriensis</name>
    <dbReference type="NCBI Taxonomy" id="324768"/>
    <lineage>
        <taxon>Bacteria</taxon>
        <taxon>Bacillati</taxon>
        <taxon>Bacillota</taxon>
        <taxon>Bacilli</taxon>
        <taxon>Bacillales</taxon>
        <taxon>Bacillaceae</taxon>
        <taxon>Metabacillus</taxon>
    </lineage>
</organism>